<dbReference type="EMBL" id="CP012333">
    <property type="protein sequence ID" value="AKU96832.1"/>
    <property type="molecule type" value="Genomic_DNA"/>
</dbReference>
<gene>
    <name evidence="1" type="ORF">AKJ09_03496</name>
</gene>
<dbReference type="AlphaFoldDB" id="A0A0K1PTJ3"/>
<keyword evidence="2" id="KW-1185">Reference proteome</keyword>
<organism evidence="1 2">
    <name type="scientific">Labilithrix luteola</name>
    <dbReference type="NCBI Taxonomy" id="1391654"/>
    <lineage>
        <taxon>Bacteria</taxon>
        <taxon>Pseudomonadati</taxon>
        <taxon>Myxococcota</taxon>
        <taxon>Polyangia</taxon>
        <taxon>Polyangiales</taxon>
        <taxon>Labilitrichaceae</taxon>
        <taxon>Labilithrix</taxon>
    </lineage>
</organism>
<accession>A0A0K1PTJ3</accession>
<name>A0A0K1PTJ3_9BACT</name>
<evidence type="ECO:0000313" key="1">
    <source>
        <dbReference type="EMBL" id="AKU96832.1"/>
    </source>
</evidence>
<evidence type="ECO:0000313" key="2">
    <source>
        <dbReference type="Proteomes" id="UP000064967"/>
    </source>
</evidence>
<dbReference type="Proteomes" id="UP000064967">
    <property type="component" value="Chromosome"/>
</dbReference>
<reference evidence="1 2" key="1">
    <citation type="submission" date="2015-08" db="EMBL/GenBank/DDBJ databases">
        <authorList>
            <person name="Babu N.S."/>
            <person name="Beckwith C.J."/>
            <person name="Beseler K.G."/>
            <person name="Brison A."/>
            <person name="Carone J.V."/>
            <person name="Caskin T.P."/>
            <person name="Diamond M."/>
            <person name="Durham M.E."/>
            <person name="Foxe J.M."/>
            <person name="Go M."/>
            <person name="Henderson B.A."/>
            <person name="Jones I.B."/>
            <person name="McGettigan J.A."/>
            <person name="Micheletti S.J."/>
            <person name="Nasrallah M.E."/>
            <person name="Ortiz D."/>
            <person name="Piller C.R."/>
            <person name="Privatt S.R."/>
            <person name="Schneider S.L."/>
            <person name="Sharp S."/>
            <person name="Smith T.C."/>
            <person name="Stanton J.D."/>
            <person name="Ullery H.E."/>
            <person name="Wilson R.J."/>
            <person name="Serrano M.G."/>
            <person name="Buck G."/>
            <person name="Lee V."/>
            <person name="Wang Y."/>
            <person name="Carvalho R."/>
            <person name="Voegtly L."/>
            <person name="Shi R."/>
            <person name="Duckworth R."/>
            <person name="Johnson A."/>
            <person name="Loviza R."/>
            <person name="Walstead R."/>
            <person name="Shah Z."/>
            <person name="Kiflezghi M."/>
            <person name="Wade K."/>
            <person name="Ball S.L."/>
            <person name="Bradley K.W."/>
            <person name="Asai D.J."/>
            <person name="Bowman C.A."/>
            <person name="Russell D.A."/>
            <person name="Pope W.H."/>
            <person name="Jacobs-Sera D."/>
            <person name="Hendrix R.W."/>
            <person name="Hatfull G.F."/>
        </authorList>
    </citation>
    <scope>NUCLEOTIDE SEQUENCE [LARGE SCALE GENOMIC DNA]</scope>
    <source>
        <strain evidence="1 2">DSM 27648</strain>
    </source>
</reference>
<dbReference type="KEGG" id="llu:AKJ09_03496"/>
<sequence length="540" mass="61260">MSRRSMPPRSVAPMFSKGAFSIPPGADAYADLLRDTRGLRREQAQAREQWLAKLPADRRDDVLFELEILLKGLACFANPRNHPGPPRRTAVVAQDFRENLVLARDGMHRIVQLCRNLLGEGERAFVFQRYLEMLLPDDNARTRLVRGASSQDTPEESLFLLRHALTNLVEVTGGVTRLPRVPFRLFYATLSVALREVSQSAFFNPLAALEFRPEFDRITNVRLLELMQRVPGERARRLVALTFLSLFRMLRYLALLDHVVREPRSAGLVYLVLSVLRSDARALTGYLRKQAGEQLADSYERELFKVPASQIGARYEEMLSEAHRLLAIKATLGGIAANVRLELRRAFEHDLPAPDGTATPDQLRAAVGKIGANLRPALQNAVLVLGKSLGTRLDEHGVFDDMVERRSLSNRLRRDVWMFAQIIRAFGAKARVVPTREDRWSGPSSLQFVREFLSYFNAMGYPLLRAADYPRFDTFIAALNALEETDLLDPERLDRAVTEAERFYTFLSDLFDQIGQRDELRGVPFDRRAAAEALRLYLGD</sequence>
<proteinExistence type="predicted"/>
<dbReference type="STRING" id="1391654.AKJ09_03496"/>
<dbReference type="PATRIC" id="fig|1391654.3.peg.3540"/>
<protein>
    <submittedName>
        <fullName evidence="1">Uncharacterized protein</fullName>
    </submittedName>
</protein>